<evidence type="ECO:0000313" key="3">
    <source>
        <dbReference type="Proteomes" id="UP000649617"/>
    </source>
</evidence>
<accession>A0A812XLM7</accession>
<reference evidence="2" key="1">
    <citation type="submission" date="2021-02" db="EMBL/GenBank/DDBJ databases">
        <authorList>
            <person name="Dougan E. K."/>
            <person name="Rhodes N."/>
            <person name="Thang M."/>
            <person name="Chan C."/>
        </authorList>
    </citation>
    <scope>NUCLEOTIDE SEQUENCE</scope>
</reference>
<evidence type="ECO:0000256" key="1">
    <source>
        <dbReference type="SAM" id="MobiDB-lite"/>
    </source>
</evidence>
<dbReference type="EMBL" id="CAJNIZ010045781">
    <property type="protein sequence ID" value="CAE7729826.1"/>
    <property type="molecule type" value="Genomic_DNA"/>
</dbReference>
<gene>
    <name evidence="2" type="primary">dnaJ</name>
    <name evidence="2" type="ORF">SPIL2461_LOCUS20925</name>
</gene>
<dbReference type="AlphaFoldDB" id="A0A812XLM7"/>
<feature type="region of interest" description="Disordered" evidence="1">
    <location>
        <begin position="170"/>
        <end position="191"/>
    </location>
</feature>
<protein>
    <submittedName>
        <fullName evidence="2">DnaJ protein</fullName>
    </submittedName>
</protein>
<proteinExistence type="predicted"/>
<sequence>MAFTVSSLQSAEPTVRTLLRANAAVRVVRQDSNFELTFRPIDYRTAGLMVVTDASLGSVKLNGSCEGTPAGLLLCGLGGQGFDEWRGRKVQHLGCSLPPHPVVVDAKDVHDKGNSDTSSYGTQKSLAFTVAWLCPSEAVDEMDLTHMRNTMKSGEWCVKYSPEFVKQVSKGAKRRTTSTSSSSASPAVLPGDDLLNDDPILGYVLKPSTQRGWHREGELGVNVAQNA</sequence>
<comment type="caution">
    <text evidence="2">The sequence shown here is derived from an EMBL/GenBank/DDBJ whole genome shotgun (WGS) entry which is preliminary data.</text>
</comment>
<dbReference type="Proteomes" id="UP000649617">
    <property type="component" value="Unassembled WGS sequence"/>
</dbReference>
<keyword evidence="3" id="KW-1185">Reference proteome</keyword>
<name>A0A812XLM7_SYMPI</name>
<dbReference type="OrthoDB" id="447349at2759"/>
<organism evidence="2 3">
    <name type="scientific">Symbiodinium pilosum</name>
    <name type="common">Dinoflagellate</name>
    <dbReference type="NCBI Taxonomy" id="2952"/>
    <lineage>
        <taxon>Eukaryota</taxon>
        <taxon>Sar</taxon>
        <taxon>Alveolata</taxon>
        <taxon>Dinophyceae</taxon>
        <taxon>Suessiales</taxon>
        <taxon>Symbiodiniaceae</taxon>
        <taxon>Symbiodinium</taxon>
    </lineage>
</organism>
<feature type="non-terminal residue" evidence="2">
    <location>
        <position position="227"/>
    </location>
</feature>
<evidence type="ECO:0000313" key="2">
    <source>
        <dbReference type="EMBL" id="CAE7729826.1"/>
    </source>
</evidence>